<name>A0A915L1H0_ROMCU</name>
<reference evidence="2" key="1">
    <citation type="submission" date="2022-11" db="UniProtKB">
        <authorList>
            <consortium name="WormBaseParasite"/>
        </authorList>
    </citation>
    <scope>IDENTIFICATION</scope>
</reference>
<evidence type="ECO:0000313" key="1">
    <source>
        <dbReference type="Proteomes" id="UP000887565"/>
    </source>
</evidence>
<sequence length="86" mass="9774">MPPSPSNVINELAQIGRTKPIVVSSAETFMPRTHHHHYNYYFRTKHVARLAQLDSVSALYAEGRGSEPLTEQNFSDAPATWGIRHW</sequence>
<keyword evidence="1" id="KW-1185">Reference proteome</keyword>
<protein>
    <submittedName>
        <fullName evidence="2">Uncharacterized protein</fullName>
    </submittedName>
</protein>
<dbReference type="WBParaSite" id="nRc.2.0.1.t45009-RA">
    <property type="protein sequence ID" value="nRc.2.0.1.t45009-RA"/>
    <property type="gene ID" value="nRc.2.0.1.g45009"/>
</dbReference>
<evidence type="ECO:0000313" key="2">
    <source>
        <dbReference type="WBParaSite" id="nRc.2.0.1.t45009-RA"/>
    </source>
</evidence>
<organism evidence="1 2">
    <name type="scientific">Romanomermis culicivorax</name>
    <name type="common">Nematode worm</name>
    <dbReference type="NCBI Taxonomy" id="13658"/>
    <lineage>
        <taxon>Eukaryota</taxon>
        <taxon>Metazoa</taxon>
        <taxon>Ecdysozoa</taxon>
        <taxon>Nematoda</taxon>
        <taxon>Enoplea</taxon>
        <taxon>Dorylaimia</taxon>
        <taxon>Mermithida</taxon>
        <taxon>Mermithoidea</taxon>
        <taxon>Mermithidae</taxon>
        <taxon>Romanomermis</taxon>
    </lineage>
</organism>
<accession>A0A915L1H0</accession>
<dbReference type="Proteomes" id="UP000887565">
    <property type="component" value="Unplaced"/>
</dbReference>
<dbReference type="AlphaFoldDB" id="A0A915L1H0"/>
<proteinExistence type="predicted"/>